<evidence type="ECO:0000256" key="2">
    <source>
        <dbReference type="ARBA" id="ARBA00022475"/>
    </source>
</evidence>
<keyword evidence="2" id="KW-1003">Cell membrane</keyword>
<proteinExistence type="predicted"/>
<reference evidence="9 10" key="1">
    <citation type="submission" date="2017-03" db="EMBL/GenBank/DDBJ databases">
        <title>Genome of the blue death feigning beetle - Asbolus verrucosus.</title>
        <authorList>
            <person name="Rider S.D."/>
        </authorList>
    </citation>
    <scope>NUCLEOTIDE SEQUENCE [LARGE SCALE GENOMIC DNA]</scope>
    <source>
        <strain evidence="9">Butters</strain>
        <tissue evidence="9">Head and leg muscle</tissue>
    </source>
</reference>
<keyword evidence="6" id="KW-0675">Receptor</keyword>
<evidence type="ECO:0000313" key="10">
    <source>
        <dbReference type="Proteomes" id="UP000292052"/>
    </source>
</evidence>
<dbReference type="OrthoDB" id="6741092at2759"/>
<name>A0A482VRN9_ASBVE</name>
<feature type="transmembrane region" description="Helical" evidence="8">
    <location>
        <begin position="100"/>
        <end position="119"/>
    </location>
</feature>
<evidence type="ECO:0000256" key="5">
    <source>
        <dbReference type="ARBA" id="ARBA00023136"/>
    </source>
</evidence>
<evidence type="ECO:0000256" key="1">
    <source>
        <dbReference type="ARBA" id="ARBA00004651"/>
    </source>
</evidence>
<organism evidence="9 10">
    <name type="scientific">Asbolus verrucosus</name>
    <name type="common">Desert ironclad beetle</name>
    <dbReference type="NCBI Taxonomy" id="1661398"/>
    <lineage>
        <taxon>Eukaryota</taxon>
        <taxon>Metazoa</taxon>
        <taxon>Ecdysozoa</taxon>
        <taxon>Arthropoda</taxon>
        <taxon>Hexapoda</taxon>
        <taxon>Insecta</taxon>
        <taxon>Pterygota</taxon>
        <taxon>Neoptera</taxon>
        <taxon>Endopterygota</taxon>
        <taxon>Coleoptera</taxon>
        <taxon>Polyphaga</taxon>
        <taxon>Cucujiformia</taxon>
        <taxon>Tenebrionidae</taxon>
        <taxon>Pimeliinae</taxon>
        <taxon>Asbolus</taxon>
    </lineage>
</organism>
<feature type="transmembrane region" description="Helical" evidence="8">
    <location>
        <begin position="46"/>
        <end position="64"/>
    </location>
</feature>
<keyword evidence="4 8" id="KW-1133">Transmembrane helix</keyword>
<dbReference type="PANTHER" id="PTHR42643:SF38">
    <property type="entry name" value="IONOTROPIC RECEPTOR 100A"/>
    <property type="match status" value="1"/>
</dbReference>
<dbReference type="PANTHER" id="PTHR42643">
    <property type="entry name" value="IONOTROPIC RECEPTOR 20A-RELATED"/>
    <property type="match status" value="1"/>
</dbReference>
<evidence type="ECO:0000256" key="6">
    <source>
        <dbReference type="ARBA" id="ARBA00023170"/>
    </source>
</evidence>
<protein>
    <submittedName>
        <fullName evidence="9">Uncharacterized protein</fullName>
    </submittedName>
</protein>
<evidence type="ECO:0000256" key="7">
    <source>
        <dbReference type="ARBA" id="ARBA00023180"/>
    </source>
</evidence>
<accession>A0A482VRN9</accession>
<feature type="transmembrane region" description="Helical" evidence="8">
    <location>
        <begin position="76"/>
        <end position="94"/>
    </location>
</feature>
<dbReference type="GO" id="GO:0005886">
    <property type="term" value="C:plasma membrane"/>
    <property type="evidence" value="ECO:0007669"/>
    <property type="project" value="UniProtKB-SubCell"/>
</dbReference>
<dbReference type="Proteomes" id="UP000292052">
    <property type="component" value="Unassembled WGS sequence"/>
</dbReference>
<dbReference type="AlphaFoldDB" id="A0A482VRN9"/>
<evidence type="ECO:0000256" key="3">
    <source>
        <dbReference type="ARBA" id="ARBA00022692"/>
    </source>
</evidence>
<dbReference type="Gene3D" id="1.10.287.70">
    <property type="match status" value="1"/>
</dbReference>
<dbReference type="EMBL" id="QDEB01074656">
    <property type="protein sequence ID" value="RZC35038.1"/>
    <property type="molecule type" value="Genomic_DNA"/>
</dbReference>
<comment type="subcellular location">
    <subcellularLocation>
        <location evidence="1">Cell membrane</location>
        <topology evidence="1">Multi-pass membrane protein</topology>
    </subcellularLocation>
</comment>
<feature type="transmembrane region" description="Helical" evidence="8">
    <location>
        <begin position="290"/>
        <end position="310"/>
    </location>
</feature>
<keyword evidence="3 8" id="KW-0812">Transmembrane</keyword>
<comment type="caution">
    <text evidence="9">The sequence shown here is derived from an EMBL/GenBank/DDBJ whole genome shotgun (WGS) entry which is preliminary data.</text>
</comment>
<dbReference type="InterPro" id="IPR052192">
    <property type="entry name" value="Insect_Ionotropic_Sensory_Rcpt"/>
</dbReference>
<evidence type="ECO:0000256" key="4">
    <source>
        <dbReference type="ARBA" id="ARBA00022989"/>
    </source>
</evidence>
<keyword evidence="5 8" id="KW-0472">Membrane</keyword>
<evidence type="ECO:0000313" key="9">
    <source>
        <dbReference type="EMBL" id="RZC35038.1"/>
    </source>
</evidence>
<evidence type="ECO:0000256" key="8">
    <source>
        <dbReference type="SAM" id="Phobius"/>
    </source>
</evidence>
<keyword evidence="7" id="KW-0325">Glycoprotein</keyword>
<gene>
    <name evidence="9" type="ORF">BDFB_004053</name>
</gene>
<keyword evidence="10" id="KW-1185">Reference proteome</keyword>
<sequence length="342" mass="40006">MMMNDTITTPFDFGPLLYSDDLRFTAPTPKKLKSYRKLFVVFKVELWKKIFTAMGVVMVIFYILKLCEDSDKTSLFAVMFDVFRVSICSSVNILPKRTSLRILLIFFSLFSLNIDSVYLSKLSNIFAFTNYDINVKNLEAADNKQLKFVVNWQVERCYLLMYVTRNAPGAKKRLFFERKSQSYFLNHTALAKENGTVLFTSLLDAHPSENALLDHFHVMTAYMTFFVTFYLRKNHPFNEAITFWAEEIVEKGFVVKWFDDIRRSNRRNEILPEEEEKLIVLKLAHFEESFRILIGGYGLGFVTFLLEFVFKKLEMIGFVQSVKDNIIFLLGLLKPPTLQENK</sequence>